<protein>
    <submittedName>
        <fullName evidence="1">Uncharacterized protein</fullName>
    </submittedName>
</protein>
<name>A0A830C9B4_9LAMI</name>
<reference evidence="1" key="1">
    <citation type="submission" date="2020-07" db="EMBL/GenBank/DDBJ databases">
        <title>Ethylene signaling mediates host invasion by parasitic plants.</title>
        <authorList>
            <person name="Yoshida S."/>
        </authorList>
    </citation>
    <scope>NUCLEOTIDE SEQUENCE</scope>
    <source>
        <strain evidence="1">Okayama</strain>
    </source>
</reference>
<dbReference type="Proteomes" id="UP000653305">
    <property type="component" value="Unassembled WGS sequence"/>
</dbReference>
<evidence type="ECO:0000313" key="2">
    <source>
        <dbReference type="Proteomes" id="UP000653305"/>
    </source>
</evidence>
<sequence>MHAHLIKSRLLHRPAVAEPLLESAALLLPVPTIDCALSIFSNLENPDPSAYAIMIRGFTKLQSPENRFQTYDRTLCSAGRVHILQRSDQHVRSSRL</sequence>
<comment type="caution">
    <text evidence="1">The sequence shown here is derived from an EMBL/GenBank/DDBJ whole genome shotgun (WGS) entry which is preliminary data.</text>
</comment>
<keyword evidence="2" id="KW-1185">Reference proteome</keyword>
<accession>A0A830C9B4</accession>
<dbReference type="AlphaFoldDB" id="A0A830C9B4"/>
<gene>
    <name evidence="1" type="ORF">PHJA_001761100</name>
</gene>
<dbReference type="EMBL" id="BMAC01000424">
    <property type="protein sequence ID" value="GFP96170.1"/>
    <property type="molecule type" value="Genomic_DNA"/>
</dbReference>
<proteinExistence type="predicted"/>
<organism evidence="1 2">
    <name type="scientific">Phtheirospermum japonicum</name>
    <dbReference type="NCBI Taxonomy" id="374723"/>
    <lineage>
        <taxon>Eukaryota</taxon>
        <taxon>Viridiplantae</taxon>
        <taxon>Streptophyta</taxon>
        <taxon>Embryophyta</taxon>
        <taxon>Tracheophyta</taxon>
        <taxon>Spermatophyta</taxon>
        <taxon>Magnoliopsida</taxon>
        <taxon>eudicotyledons</taxon>
        <taxon>Gunneridae</taxon>
        <taxon>Pentapetalae</taxon>
        <taxon>asterids</taxon>
        <taxon>lamiids</taxon>
        <taxon>Lamiales</taxon>
        <taxon>Orobanchaceae</taxon>
        <taxon>Orobanchaceae incertae sedis</taxon>
        <taxon>Phtheirospermum</taxon>
    </lineage>
</organism>
<evidence type="ECO:0000313" key="1">
    <source>
        <dbReference type="EMBL" id="GFP96170.1"/>
    </source>
</evidence>